<dbReference type="InterPro" id="IPR020683">
    <property type="entry name" value="DUF3447"/>
</dbReference>
<dbReference type="Proteomes" id="UP001470230">
    <property type="component" value="Unassembled WGS sequence"/>
</dbReference>
<dbReference type="SMART" id="SM00248">
    <property type="entry name" value="ANK"/>
    <property type="match status" value="4"/>
</dbReference>
<dbReference type="Pfam" id="PF11929">
    <property type="entry name" value="DUF3447"/>
    <property type="match status" value="1"/>
</dbReference>
<dbReference type="PANTHER" id="PTHR24159">
    <property type="match status" value="1"/>
</dbReference>
<feature type="domain" description="DUF3447" evidence="1">
    <location>
        <begin position="244"/>
        <end position="310"/>
    </location>
</feature>
<evidence type="ECO:0000313" key="3">
    <source>
        <dbReference type="Proteomes" id="UP001470230"/>
    </source>
</evidence>
<organism evidence="2 3">
    <name type="scientific">Tritrichomonas musculus</name>
    <dbReference type="NCBI Taxonomy" id="1915356"/>
    <lineage>
        <taxon>Eukaryota</taxon>
        <taxon>Metamonada</taxon>
        <taxon>Parabasalia</taxon>
        <taxon>Tritrichomonadida</taxon>
        <taxon>Tritrichomonadidae</taxon>
        <taxon>Tritrichomonas</taxon>
    </lineage>
</organism>
<evidence type="ECO:0000259" key="1">
    <source>
        <dbReference type="Pfam" id="PF11929"/>
    </source>
</evidence>
<dbReference type="EMBL" id="JAPFFF010000010">
    <property type="protein sequence ID" value="KAK8880925.1"/>
    <property type="molecule type" value="Genomic_DNA"/>
</dbReference>
<dbReference type="InterPro" id="IPR002110">
    <property type="entry name" value="Ankyrin_rpt"/>
</dbReference>
<comment type="caution">
    <text evidence="2">The sequence shown here is derived from an EMBL/GenBank/DDBJ whole genome shotgun (WGS) entry which is preliminary data.</text>
</comment>
<sequence length="403" mass="48672">MEEKVHNFLNKICLIEKNILEYIENDNDDENFEHLTDIMIKEKINENEDNFKLILHLISNLSRYHLRTTNFYSKIYKILSTYSSNLQTITNFEKYIIFQNDPIILLYLFENNLLIPDKTIQKKIKEKDFFSSRHQRFKYRTYFYKEFHSKYKNSGDEYYEYCSNEEYTNKKRIGENDNYICKLIREDSLDEFIEYINKNNMKTTEKIVSDEFETNCTLKNVTYIEYAAFFGSLKIFKYLYLNDENITDSIWQYAIHGNNAEIIHLLEEKLDMNPEYSLYYALLFHNYEIADYLINNYDLNEFCNSDSIQFYMMKNYNFKFLNEKYILDSNLNESLIFLSKYNYIDLVKLLLSNKDINKVVFTDNYYPIHCAISNGNIEFVKFLLKFPIIKANLNAILYLSNLI</sequence>
<name>A0ABR2JSS2_9EUKA</name>
<gene>
    <name evidence="2" type="ORF">M9Y10_003626</name>
</gene>
<accession>A0ABR2JSS2</accession>
<evidence type="ECO:0000313" key="2">
    <source>
        <dbReference type="EMBL" id="KAK8880925.1"/>
    </source>
</evidence>
<dbReference type="PANTHER" id="PTHR24159:SF5">
    <property type="entry name" value="ANK_REP_REGION DOMAIN-CONTAINING PROTEIN"/>
    <property type="match status" value="1"/>
</dbReference>
<proteinExistence type="predicted"/>
<dbReference type="InterPro" id="IPR036770">
    <property type="entry name" value="Ankyrin_rpt-contain_sf"/>
</dbReference>
<keyword evidence="3" id="KW-1185">Reference proteome</keyword>
<reference evidence="2 3" key="1">
    <citation type="submission" date="2024-04" db="EMBL/GenBank/DDBJ databases">
        <title>Tritrichomonas musculus Genome.</title>
        <authorList>
            <person name="Alves-Ferreira E."/>
            <person name="Grigg M."/>
            <person name="Lorenzi H."/>
            <person name="Galac M."/>
        </authorList>
    </citation>
    <scope>NUCLEOTIDE SEQUENCE [LARGE SCALE GENOMIC DNA]</scope>
    <source>
        <strain evidence="2 3">EAF2021</strain>
    </source>
</reference>
<dbReference type="Pfam" id="PF13637">
    <property type="entry name" value="Ank_4"/>
    <property type="match status" value="1"/>
</dbReference>
<dbReference type="SUPFAM" id="SSF48403">
    <property type="entry name" value="Ankyrin repeat"/>
    <property type="match status" value="1"/>
</dbReference>
<dbReference type="Gene3D" id="1.25.40.20">
    <property type="entry name" value="Ankyrin repeat-containing domain"/>
    <property type="match status" value="1"/>
</dbReference>
<protein>
    <submittedName>
        <fullName evidence="2">LON peptidase N-terminal domain and RING finger protein 2</fullName>
    </submittedName>
</protein>